<comment type="caution">
    <text evidence="2">The sequence shown here is derived from an EMBL/GenBank/DDBJ whole genome shotgun (WGS) entry which is preliminary data.</text>
</comment>
<protein>
    <submittedName>
        <fullName evidence="2">Uncharacterized protein</fullName>
    </submittedName>
</protein>
<sequence length="173" mass="19880">MSLAGSETHRSAGNRRRRRRQGGPRWRLATLDVDTLQCAMTVGLWGDDGCGTDDHAVDTADHMFRECPIRNEEREQLCREVSLLREDMVWDSLLPRVTADVVGWQAFAKFCDSILGVKEETERDRERRGIKGRGFRGRRRRRRPPDLEIAGCPLVRCRRRDDATPSLSARDMS</sequence>
<keyword evidence="3" id="KW-1185">Reference proteome</keyword>
<name>A0ABR1BJI5_POLSC</name>
<feature type="region of interest" description="Disordered" evidence="1">
    <location>
        <begin position="1"/>
        <end position="23"/>
    </location>
</feature>
<evidence type="ECO:0000256" key="1">
    <source>
        <dbReference type="SAM" id="MobiDB-lite"/>
    </source>
</evidence>
<evidence type="ECO:0000313" key="3">
    <source>
        <dbReference type="Proteomes" id="UP001359485"/>
    </source>
</evidence>
<feature type="compositionally biased region" description="Basic residues" evidence="1">
    <location>
        <begin position="12"/>
        <end position="22"/>
    </location>
</feature>
<proteinExistence type="predicted"/>
<gene>
    <name evidence="2" type="ORF">RUM44_014044</name>
</gene>
<dbReference type="EMBL" id="JAWJWF010000001">
    <property type="protein sequence ID" value="KAK6642321.1"/>
    <property type="molecule type" value="Genomic_DNA"/>
</dbReference>
<evidence type="ECO:0000313" key="2">
    <source>
        <dbReference type="EMBL" id="KAK6642321.1"/>
    </source>
</evidence>
<accession>A0ABR1BJI5</accession>
<organism evidence="2 3">
    <name type="scientific">Polyplax serrata</name>
    <name type="common">Common mouse louse</name>
    <dbReference type="NCBI Taxonomy" id="468196"/>
    <lineage>
        <taxon>Eukaryota</taxon>
        <taxon>Metazoa</taxon>
        <taxon>Ecdysozoa</taxon>
        <taxon>Arthropoda</taxon>
        <taxon>Hexapoda</taxon>
        <taxon>Insecta</taxon>
        <taxon>Pterygota</taxon>
        <taxon>Neoptera</taxon>
        <taxon>Paraneoptera</taxon>
        <taxon>Psocodea</taxon>
        <taxon>Troctomorpha</taxon>
        <taxon>Phthiraptera</taxon>
        <taxon>Anoplura</taxon>
        <taxon>Polyplacidae</taxon>
        <taxon>Polyplax</taxon>
    </lineage>
</organism>
<reference evidence="2 3" key="1">
    <citation type="submission" date="2023-09" db="EMBL/GenBank/DDBJ databases">
        <title>Genomes of two closely related lineages of the louse Polyplax serrata with different host specificities.</title>
        <authorList>
            <person name="Martinu J."/>
            <person name="Tarabai H."/>
            <person name="Stefka J."/>
            <person name="Hypsa V."/>
        </authorList>
    </citation>
    <scope>NUCLEOTIDE SEQUENCE [LARGE SCALE GENOMIC DNA]</scope>
    <source>
        <strain evidence="2">98ZLc_SE</strain>
    </source>
</reference>
<dbReference type="Proteomes" id="UP001359485">
    <property type="component" value="Unassembled WGS sequence"/>
</dbReference>